<accession>A0A413FCN6</accession>
<gene>
    <name evidence="1" type="ORF">DWV29_17125</name>
</gene>
<reference evidence="1 2" key="1">
    <citation type="submission" date="2018-08" db="EMBL/GenBank/DDBJ databases">
        <title>A genome reference for cultivated species of the human gut microbiota.</title>
        <authorList>
            <person name="Zou Y."/>
            <person name="Xue W."/>
            <person name="Luo G."/>
        </authorList>
    </citation>
    <scope>NUCLEOTIDE SEQUENCE [LARGE SCALE GENOMIC DNA]</scope>
    <source>
        <strain evidence="1 2">AF04-15</strain>
    </source>
</reference>
<evidence type="ECO:0000313" key="2">
    <source>
        <dbReference type="Proteomes" id="UP000283880"/>
    </source>
</evidence>
<name>A0A413FCN6_9FIRM</name>
<evidence type="ECO:0000313" key="1">
    <source>
        <dbReference type="EMBL" id="RGX27377.1"/>
    </source>
</evidence>
<sequence length="183" mass="21607">MKKFDEKNVAENPLYHDTWKLLKKYRDVVWSLELSVQHVRTKFEIEYGTSIEDFLDSVYLAGADLAGSDIEHHAKCIERSHKMLKLLDSAVDLLRTKHKNGEAYYWLLYYSFLSPQQLKNVEEIIENLRPHIRDISFRTYYRKRREAIEALSSVLWGYTSKDSLDVLEQFFPDLKAGENKQGK</sequence>
<dbReference type="Proteomes" id="UP000283880">
    <property type="component" value="Unassembled WGS sequence"/>
</dbReference>
<protein>
    <submittedName>
        <fullName evidence="1">Uncharacterized protein</fullName>
    </submittedName>
</protein>
<comment type="caution">
    <text evidence="1">The sequence shown here is derived from an EMBL/GenBank/DDBJ whole genome shotgun (WGS) entry which is preliminary data.</text>
</comment>
<dbReference type="OrthoDB" id="1705555at2"/>
<dbReference type="AlphaFoldDB" id="A0A413FCN6"/>
<proteinExistence type="predicted"/>
<organism evidence="1 2">
    <name type="scientific">Enterocloster asparagiformis</name>
    <dbReference type="NCBI Taxonomy" id="333367"/>
    <lineage>
        <taxon>Bacteria</taxon>
        <taxon>Bacillati</taxon>
        <taxon>Bacillota</taxon>
        <taxon>Clostridia</taxon>
        <taxon>Lachnospirales</taxon>
        <taxon>Lachnospiraceae</taxon>
        <taxon>Enterocloster</taxon>
    </lineage>
</organism>
<dbReference type="RefSeq" id="WP_007712695.1">
    <property type="nucleotide sequence ID" value="NZ_BAABXR010000001.1"/>
</dbReference>
<dbReference type="EMBL" id="QSBM01000013">
    <property type="protein sequence ID" value="RGX27377.1"/>
    <property type="molecule type" value="Genomic_DNA"/>
</dbReference>